<name>A0AAF3EKY3_9BILA</name>
<dbReference type="PANTHER" id="PTHR22973">
    <property type="entry name" value="LD35087P"/>
    <property type="match status" value="1"/>
</dbReference>
<dbReference type="SUPFAM" id="SSF47027">
    <property type="entry name" value="Acyl-CoA binding protein"/>
    <property type="match status" value="1"/>
</dbReference>
<dbReference type="PROSITE" id="PS51228">
    <property type="entry name" value="ACB_2"/>
    <property type="match status" value="1"/>
</dbReference>
<dbReference type="Pfam" id="PF00887">
    <property type="entry name" value="ACBP"/>
    <property type="match status" value="1"/>
</dbReference>
<protein>
    <recommendedName>
        <fullName evidence="1">ACB domain-containing protein</fullName>
    </recommendedName>
</protein>
<dbReference type="Pfam" id="PF14630">
    <property type="entry name" value="ORC5_C"/>
    <property type="match status" value="1"/>
</dbReference>
<dbReference type="Gene3D" id="1.20.80.10">
    <property type="match status" value="1"/>
</dbReference>
<dbReference type="Proteomes" id="UP000887575">
    <property type="component" value="Unassembled WGS sequence"/>
</dbReference>
<sequence>MIDDASRDFLPKPSQDAVEGMLRLLKNPAKSITHVHIHGALEAGTSDLFASSIIKFAEYLAENKIEGIEMLYVNCVYVQGNVKTLFTVLKGQLNFYENEIDDFWDLIDALKKLRKRNELNANNRIYVVFYGAEALQMFSTTQLLGLFSIPTRVLGFVRFITVSELPWSEIGNTSEFVSAPINFKVFPPTLEDIISMIRQKLPEVSEQFIRFIASALYLHYADANLLYKKVYDAWQYYAKKCPGGKSFCLKIASEAYNVVQSAGTLQLLTKKRDTKSTLPLSVSSRYLVLAAFFASQNNAAADSRYFATFHGRERRNENRERQQALARIEKDIDVKQFDLTRLYMIYRSLLEKYPPKERSLLNSLDPLAQITKMGEEVSLSEVALIEKEWGMPLESLYKAAVKYYKEEENNGHLVVAYDDRLQFMAYSKQVKLGPYQDSHNDAGWFDFTGSDRIKAWQALGQLGREEAMAGFVFLLDRVCPPFKQFMLDSIEAPNNKAEEAELRVLNGQRESQRPGTHQEPQIDYQVYEAQRKQIQEALNTQTYHQFLAYAQQQIPSNPEQVLSLILRCTYALIDGGIVLIF</sequence>
<dbReference type="InterPro" id="IPR035984">
    <property type="entry name" value="Acyl-CoA-binding_sf"/>
</dbReference>
<keyword evidence="2" id="KW-1185">Reference proteome</keyword>
<feature type="domain" description="ACB" evidence="1">
    <location>
        <begin position="393"/>
        <end position="484"/>
    </location>
</feature>
<dbReference type="WBParaSite" id="MBELARI_LOCUS14695">
    <property type="protein sequence ID" value="MBELARI_LOCUS14695"/>
    <property type="gene ID" value="MBELARI_LOCUS14695"/>
</dbReference>
<dbReference type="InterPro" id="IPR000582">
    <property type="entry name" value="Acyl-CoA-binding_protein"/>
</dbReference>
<dbReference type="InterPro" id="IPR052269">
    <property type="entry name" value="Golgi-PI4KB_interaction"/>
</dbReference>
<dbReference type="InterPro" id="IPR047088">
    <property type="entry name" value="ORC5_C"/>
</dbReference>
<dbReference type="GO" id="GO:0000139">
    <property type="term" value="C:Golgi membrane"/>
    <property type="evidence" value="ECO:0007669"/>
    <property type="project" value="TreeGrafter"/>
</dbReference>
<dbReference type="InterPro" id="IPR014352">
    <property type="entry name" value="FERM/acyl-CoA-bd_prot_sf"/>
</dbReference>
<evidence type="ECO:0000313" key="3">
    <source>
        <dbReference type="WBParaSite" id="MBELARI_LOCUS14695"/>
    </source>
</evidence>
<dbReference type="GO" id="GO:0000062">
    <property type="term" value="F:fatty-acyl-CoA binding"/>
    <property type="evidence" value="ECO:0007669"/>
    <property type="project" value="InterPro"/>
</dbReference>
<reference evidence="3" key="1">
    <citation type="submission" date="2024-02" db="UniProtKB">
        <authorList>
            <consortium name="WormBaseParasite"/>
        </authorList>
    </citation>
    <scope>IDENTIFICATION</scope>
</reference>
<organism evidence="2 3">
    <name type="scientific">Mesorhabditis belari</name>
    <dbReference type="NCBI Taxonomy" id="2138241"/>
    <lineage>
        <taxon>Eukaryota</taxon>
        <taxon>Metazoa</taxon>
        <taxon>Ecdysozoa</taxon>
        <taxon>Nematoda</taxon>
        <taxon>Chromadorea</taxon>
        <taxon>Rhabditida</taxon>
        <taxon>Rhabditina</taxon>
        <taxon>Rhabditomorpha</taxon>
        <taxon>Rhabditoidea</taxon>
        <taxon>Rhabditidae</taxon>
        <taxon>Mesorhabditinae</taxon>
        <taxon>Mesorhabditis</taxon>
    </lineage>
</organism>
<dbReference type="PANTHER" id="PTHR22973:SF12">
    <property type="entry name" value="LD35087P"/>
    <property type="match status" value="1"/>
</dbReference>
<accession>A0AAF3EKY3</accession>
<dbReference type="AlphaFoldDB" id="A0AAF3EKY3"/>
<proteinExistence type="predicted"/>
<evidence type="ECO:0000313" key="2">
    <source>
        <dbReference type="Proteomes" id="UP000887575"/>
    </source>
</evidence>
<evidence type="ECO:0000259" key="1">
    <source>
        <dbReference type="PROSITE" id="PS51228"/>
    </source>
</evidence>